<proteinExistence type="predicted"/>
<dbReference type="CDD" id="cd04301">
    <property type="entry name" value="NAT_SF"/>
    <property type="match status" value="1"/>
</dbReference>
<dbReference type="PROSITE" id="PS51186">
    <property type="entry name" value="GNAT"/>
    <property type="match status" value="1"/>
</dbReference>
<reference evidence="2 3" key="1">
    <citation type="submission" date="2014-08" db="EMBL/GenBank/DDBJ databases">
        <authorList>
            <person name="den Bakker H.C."/>
        </authorList>
    </citation>
    <scope>NUCLEOTIDE SEQUENCE [LARGE SCALE GENOMIC DNA]</scope>
    <source>
        <strain evidence="2 3">DSM 18334</strain>
    </source>
</reference>
<dbReference type="EMBL" id="JQCR01000002">
    <property type="protein sequence ID" value="KGE19092.1"/>
    <property type="molecule type" value="Genomic_DNA"/>
</dbReference>
<reference evidence="2 3" key="2">
    <citation type="submission" date="2014-10" db="EMBL/GenBank/DDBJ databases">
        <title>Comparative genomics of the Paenibacillus odorifer group.</title>
        <authorList>
            <person name="Tsai Y.-C."/>
            <person name="Martin N."/>
            <person name="Korlach J."/>
            <person name="Wiedmann M."/>
        </authorList>
    </citation>
    <scope>NUCLEOTIDE SEQUENCE [LARGE SCALE GENOMIC DNA]</scope>
    <source>
        <strain evidence="2 3">DSM 18334</strain>
    </source>
</reference>
<sequence>MHSHPLNEIYAIMEASFPDSEFRTLDGQKALLADSRYRLITDYDNQGRVTAFIAAWEFPVFRFVEHIAVHPAVRGQGLGDRMMRDYISESITPVLLEVEPPLNEWSRRRVGFYERLGFFLNPFEYRQPPLREGQSELPLKIMSYAQPLPEEAFSLFKETVYRHVYKVSDSHHE</sequence>
<dbReference type="RefSeq" id="WP_036649689.1">
    <property type="nucleotide sequence ID" value="NZ_JQCR01000002.1"/>
</dbReference>
<dbReference type="OrthoDB" id="9127144at2"/>
<gene>
    <name evidence="2" type="ORF">PWYN_06840</name>
</gene>
<dbReference type="Gene3D" id="3.40.630.30">
    <property type="match status" value="1"/>
</dbReference>
<name>A0A098MC11_9BACL</name>
<dbReference type="AlphaFoldDB" id="A0A098MC11"/>
<dbReference type="GO" id="GO:0016747">
    <property type="term" value="F:acyltransferase activity, transferring groups other than amino-acyl groups"/>
    <property type="evidence" value="ECO:0007669"/>
    <property type="project" value="InterPro"/>
</dbReference>
<evidence type="ECO:0000259" key="1">
    <source>
        <dbReference type="PROSITE" id="PS51186"/>
    </source>
</evidence>
<accession>A0A098MC11</accession>
<evidence type="ECO:0000313" key="3">
    <source>
        <dbReference type="Proteomes" id="UP000029734"/>
    </source>
</evidence>
<dbReference type="STRING" id="268407.PWYN_06840"/>
<dbReference type="InterPro" id="IPR000182">
    <property type="entry name" value="GNAT_dom"/>
</dbReference>
<keyword evidence="3" id="KW-1185">Reference proteome</keyword>
<comment type="caution">
    <text evidence="2">The sequence shown here is derived from an EMBL/GenBank/DDBJ whole genome shotgun (WGS) entry which is preliminary data.</text>
</comment>
<organism evidence="2 3">
    <name type="scientific">Paenibacillus wynnii</name>
    <dbReference type="NCBI Taxonomy" id="268407"/>
    <lineage>
        <taxon>Bacteria</taxon>
        <taxon>Bacillati</taxon>
        <taxon>Bacillota</taxon>
        <taxon>Bacilli</taxon>
        <taxon>Bacillales</taxon>
        <taxon>Paenibacillaceae</taxon>
        <taxon>Paenibacillus</taxon>
    </lineage>
</organism>
<feature type="domain" description="N-acetyltransferase" evidence="1">
    <location>
        <begin position="1"/>
        <end position="144"/>
    </location>
</feature>
<dbReference type="SUPFAM" id="SSF55729">
    <property type="entry name" value="Acyl-CoA N-acyltransferases (Nat)"/>
    <property type="match status" value="1"/>
</dbReference>
<evidence type="ECO:0000313" key="2">
    <source>
        <dbReference type="EMBL" id="KGE19092.1"/>
    </source>
</evidence>
<dbReference type="Pfam" id="PF00583">
    <property type="entry name" value="Acetyltransf_1"/>
    <property type="match status" value="1"/>
</dbReference>
<dbReference type="Proteomes" id="UP000029734">
    <property type="component" value="Unassembled WGS sequence"/>
</dbReference>
<dbReference type="eggNOG" id="COG0456">
    <property type="taxonomic scope" value="Bacteria"/>
</dbReference>
<dbReference type="InterPro" id="IPR016181">
    <property type="entry name" value="Acyl_CoA_acyltransferase"/>
</dbReference>
<protein>
    <submittedName>
        <fullName evidence="2">GNAT family acetyltraansferase</fullName>
    </submittedName>
</protein>